<dbReference type="AlphaFoldDB" id="A0A5C4TDN0"/>
<dbReference type="Gene3D" id="1.10.10.60">
    <property type="entry name" value="Homeodomain-like"/>
    <property type="match status" value="2"/>
</dbReference>
<dbReference type="SUPFAM" id="SSF46689">
    <property type="entry name" value="Homeodomain-like"/>
    <property type="match status" value="2"/>
</dbReference>
<dbReference type="Pfam" id="PF02311">
    <property type="entry name" value="AraC_binding"/>
    <property type="match status" value="1"/>
</dbReference>
<dbReference type="EMBL" id="VDCQ01000009">
    <property type="protein sequence ID" value="TNJ66600.1"/>
    <property type="molecule type" value="Genomic_DNA"/>
</dbReference>
<dbReference type="RefSeq" id="WP_139601719.1">
    <property type="nucleotide sequence ID" value="NZ_VDCQ01000009.1"/>
</dbReference>
<dbReference type="Pfam" id="PF12833">
    <property type="entry name" value="HTH_18"/>
    <property type="match status" value="1"/>
</dbReference>
<dbReference type="PROSITE" id="PS01124">
    <property type="entry name" value="HTH_ARAC_FAMILY_2"/>
    <property type="match status" value="1"/>
</dbReference>
<keyword evidence="1" id="KW-0805">Transcription regulation</keyword>
<dbReference type="SMART" id="SM00342">
    <property type="entry name" value="HTH_ARAC"/>
    <property type="match status" value="1"/>
</dbReference>
<dbReference type="PANTHER" id="PTHR43280">
    <property type="entry name" value="ARAC-FAMILY TRANSCRIPTIONAL REGULATOR"/>
    <property type="match status" value="1"/>
</dbReference>
<gene>
    <name evidence="5" type="ORF">FE784_08500</name>
</gene>
<accession>A0A5C4TDN0</accession>
<protein>
    <submittedName>
        <fullName evidence="5">Helix-turn-helix transcriptional regulator</fullName>
    </submittedName>
</protein>
<dbReference type="PANTHER" id="PTHR43280:SF2">
    <property type="entry name" value="HTH-TYPE TRANSCRIPTIONAL REGULATOR EXSA"/>
    <property type="match status" value="1"/>
</dbReference>
<dbReference type="Proteomes" id="UP000307943">
    <property type="component" value="Unassembled WGS sequence"/>
</dbReference>
<comment type="caution">
    <text evidence="5">The sequence shown here is derived from an EMBL/GenBank/DDBJ whole genome shotgun (WGS) entry which is preliminary data.</text>
</comment>
<evidence type="ECO:0000256" key="2">
    <source>
        <dbReference type="ARBA" id="ARBA00023125"/>
    </source>
</evidence>
<keyword evidence="3" id="KW-0804">Transcription</keyword>
<evidence type="ECO:0000313" key="5">
    <source>
        <dbReference type="EMBL" id="TNJ66600.1"/>
    </source>
</evidence>
<dbReference type="InterPro" id="IPR018060">
    <property type="entry name" value="HTH_AraC"/>
</dbReference>
<feature type="domain" description="HTH araC/xylS-type" evidence="4">
    <location>
        <begin position="178"/>
        <end position="276"/>
    </location>
</feature>
<dbReference type="OrthoDB" id="9807321at2"/>
<keyword evidence="6" id="KW-1185">Reference proteome</keyword>
<dbReference type="SUPFAM" id="SSF51215">
    <property type="entry name" value="Regulatory protein AraC"/>
    <property type="match status" value="1"/>
</dbReference>
<organism evidence="5 6">
    <name type="scientific">Paenibacillus hemerocallicola</name>
    <dbReference type="NCBI Taxonomy" id="1172614"/>
    <lineage>
        <taxon>Bacteria</taxon>
        <taxon>Bacillati</taxon>
        <taxon>Bacillota</taxon>
        <taxon>Bacilli</taxon>
        <taxon>Bacillales</taxon>
        <taxon>Paenibacillaceae</taxon>
        <taxon>Paenibacillus</taxon>
    </lineage>
</organism>
<evidence type="ECO:0000256" key="1">
    <source>
        <dbReference type="ARBA" id="ARBA00023015"/>
    </source>
</evidence>
<reference evidence="5 6" key="1">
    <citation type="submission" date="2019-05" db="EMBL/GenBank/DDBJ databases">
        <title>We sequenced the genome of Paenibacillus hemerocallicola KCTC 33185 for further insight into its adaptation and study the phylogeny of Paenibacillus.</title>
        <authorList>
            <person name="Narsing Rao M.P."/>
        </authorList>
    </citation>
    <scope>NUCLEOTIDE SEQUENCE [LARGE SCALE GENOMIC DNA]</scope>
    <source>
        <strain evidence="5 6">KCTC 33185</strain>
    </source>
</reference>
<dbReference type="GO" id="GO:0003700">
    <property type="term" value="F:DNA-binding transcription factor activity"/>
    <property type="evidence" value="ECO:0007669"/>
    <property type="project" value="InterPro"/>
</dbReference>
<dbReference type="InterPro" id="IPR018062">
    <property type="entry name" value="HTH_AraC-typ_CS"/>
</dbReference>
<sequence length="276" mass="31709">MSYLFWSRFHPRLIDVVYRNETFWETHRYKLLRERTMLHSLALVTEGAGLFELNGNTAALAPGVVFQVWPGCSMSITTTPEQPVLFYSVQFRYCMLEWEGESASARSCEDALPLPVVSSYPVASPIRDMFESAYRSWRGKTADYEWQVFAQTIQLLRRLTDGELRHNTSDEVGDRIVGQSIEYMKAHFKEPIGRERLAGLLSLSPAYFSTMFRKLTGYSPTQYLTKIRLDEAKRLLRTTRLPVADIAAESGFADSFYFARVFAKETGLSPSEFRRS</sequence>
<dbReference type="GO" id="GO:0043565">
    <property type="term" value="F:sequence-specific DNA binding"/>
    <property type="evidence" value="ECO:0007669"/>
    <property type="project" value="InterPro"/>
</dbReference>
<dbReference type="InterPro" id="IPR020449">
    <property type="entry name" value="Tscrpt_reg_AraC-type_HTH"/>
</dbReference>
<dbReference type="InterPro" id="IPR009057">
    <property type="entry name" value="Homeodomain-like_sf"/>
</dbReference>
<proteinExistence type="predicted"/>
<dbReference type="InterPro" id="IPR037923">
    <property type="entry name" value="HTH-like"/>
</dbReference>
<evidence type="ECO:0000256" key="3">
    <source>
        <dbReference type="ARBA" id="ARBA00023163"/>
    </source>
</evidence>
<keyword evidence="2" id="KW-0238">DNA-binding</keyword>
<dbReference type="InterPro" id="IPR003313">
    <property type="entry name" value="AraC-bd"/>
</dbReference>
<name>A0A5C4TDN0_9BACL</name>
<evidence type="ECO:0000313" key="6">
    <source>
        <dbReference type="Proteomes" id="UP000307943"/>
    </source>
</evidence>
<dbReference type="PRINTS" id="PR00032">
    <property type="entry name" value="HTHARAC"/>
</dbReference>
<dbReference type="PROSITE" id="PS00041">
    <property type="entry name" value="HTH_ARAC_FAMILY_1"/>
    <property type="match status" value="1"/>
</dbReference>
<evidence type="ECO:0000259" key="4">
    <source>
        <dbReference type="PROSITE" id="PS01124"/>
    </source>
</evidence>